<reference evidence="1 2" key="1">
    <citation type="submission" date="2016-07" db="EMBL/GenBank/DDBJ databases">
        <title>Caryophanon latum genome sequencing.</title>
        <authorList>
            <person name="Verma A."/>
            <person name="Pal Y."/>
            <person name="Krishnamurthi S."/>
        </authorList>
    </citation>
    <scope>NUCLEOTIDE SEQUENCE [LARGE SCALE GENOMIC DNA]</scope>
    <source>
        <strain evidence="1 2">DSM 14151</strain>
    </source>
</reference>
<dbReference type="AlphaFoldDB" id="A0A1C0YD85"/>
<dbReference type="EMBL" id="MATO01000069">
    <property type="protein sequence ID" value="OCS85099.1"/>
    <property type="molecule type" value="Genomic_DNA"/>
</dbReference>
<dbReference type="Proteomes" id="UP000093482">
    <property type="component" value="Unassembled WGS sequence"/>
</dbReference>
<dbReference type="OrthoDB" id="2454247at2"/>
<comment type="caution">
    <text evidence="1">The sequence shown here is derived from an EMBL/GenBank/DDBJ whole genome shotgun (WGS) entry which is preliminary data.</text>
</comment>
<name>A0A1C0YD85_9BACL</name>
<evidence type="ECO:0000313" key="1">
    <source>
        <dbReference type="EMBL" id="OCS85099.1"/>
    </source>
</evidence>
<organism evidence="1 2">
    <name type="scientific">Caryophanon latum</name>
    <dbReference type="NCBI Taxonomy" id="33977"/>
    <lineage>
        <taxon>Bacteria</taxon>
        <taxon>Bacillati</taxon>
        <taxon>Bacillota</taxon>
        <taxon>Bacilli</taxon>
        <taxon>Bacillales</taxon>
        <taxon>Caryophanaceae</taxon>
        <taxon>Caryophanon</taxon>
    </lineage>
</organism>
<gene>
    <name evidence="1" type="ORF">A6K76_15410</name>
</gene>
<keyword evidence="2" id="KW-1185">Reference proteome</keyword>
<protein>
    <recommendedName>
        <fullName evidence="3">DUF2922 domain-containing protein</fullName>
    </recommendedName>
</protein>
<evidence type="ECO:0008006" key="3">
    <source>
        <dbReference type="Google" id="ProtNLM"/>
    </source>
</evidence>
<evidence type="ECO:0000313" key="2">
    <source>
        <dbReference type="Proteomes" id="UP000093482"/>
    </source>
</evidence>
<accession>A0A1C0YD85</accession>
<dbReference type="InterPro" id="IPR021321">
    <property type="entry name" value="DUF2922"/>
</dbReference>
<sequence length="69" mass="7567">MEVLELVFTTPENKTKTITIEAPVANVSEATVRAAMEQMIASDVYRDADSPIQAIKAARYVSRTVTPII</sequence>
<dbReference type="RefSeq" id="WP_066466413.1">
    <property type="nucleotide sequence ID" value="NZ_MATO01000069.1"/>
</dbReference>
<proteinExistence type="predicted"/>
<dbReference type="Pfam" id="PF11148">
    <property type="entry name" value="DUF2922"/>
    <property type="match status" value="1"/>
</dbReference>